<evidence type="ECO:0000313" key="2">
    <source>
        <dbReference type="EMBL" id="CAK9226922.1"/>
    </source>
</evidence>
<gene>
    <name evidence="2" type="ORF">CSSPTR1EN2_LOCUS18481</name>
</gene>
<evidence type="ECO:0000313" key="3">
    <source>
        <dbReference type="Proteomes" id="UP001497512"/>
    </source>
</evidence>
<keyword evidence="1" id="KW-1133">Transmembrane helix</keyword>
<keyword evidence="3" id="KW-1185">Reference proteome</keyword>
<evidence type="ECO:0008006" key="4">
    <source>
        <dbReference type="Google" id="ProtNLM"/>
    </source>
</evidence>
<evidence type="ECO:0000256" key="1">
    <source>
        <dbReference type="SAM" id="Phobius"/>
    </source>
</evidence>
<keyword evidence="1" id="KW-0472">Membrane</keyword>
<name>A0ABP0UPP2_9BRYO</name>
<keyword evidence="1" id="KW-0812">Transmembrane</keyword>
<sequence length="92" mass="10772">MLLFSPSKSNSYAVVVLLLFALVILEMNCFLCRISKLERFWKRQCALHFCVLQPRLWPPHLVITQDIHRVRCCITVLQNNCSRGLSEAQRRV</sequence>
<reference evidence="2" key="1">
    <citation type="submission" date="2024-02" db="EMBL/GenBank/DDBJ databases">
        <authorList>
            <consortium name="ELIXIR-Norway"/>
            <consortium name="Elixir Norway"/>
        </authorList>
    </citation>
    <scope>NUCLEOTIDE SEQUENCE</scope>
</reference>
<organism evidence="2 3">
    <name type="scientific">Sphagnum troendelagicum</name>
    <dbReference type="NCBI Taxonomy" id="128251"/>
    <lineage>
        <taxon>Eukaryota</taxon>
        <taxon>Viridiplantae</taxon>
        <taxon>Streptophyta</taxon>
        <taxon>Embryophyta</taxon>
        <taxon>Bryophyta</taxon>
        <taxon>Sphagnophytina</taxon>
        <taxon>Sphagnopsida</taxon>
        <taxon>Sphagnales</taxon>
        <taxon>Sphagnaceae</taxon>
        <taxon>Sphagnum</taxon>
    </lineage>
</organism>
<dbReference type="EMBL" id="OZ019897">
    <property type="protein sequence ID" value="CAK9226922.1"/>
    <property type="molecule type" value="Genomic_DNA"/>
</dbReference>
<feature type="transmembrane region" description="Helical" evidence="1">
    <location>
        <begin position="12"/>
        <end position="34"/>
    </location>
</feature>
<dbReference type="Proteomes" id="UP001497512">
    <property type="component" value="Chromosome 5"/>
</dbReference>
<accession>A0ABP0UPP2</accession>
<protein>
    <recommendedName>
        <fullName evidence="4">Secreted protein</fullName>
    </recommendedName>
</protein>
<proteinExistence type="predicted"/>